<dbReference type="SUPFAM" id="SSF56112">
    <property type="entry name" value="Protein kinase-like (PK-like)"/>
    <property type="match status" value="1"/>
</dbReference>
<name>A0A4R6K6H6_9ACTN</name>
<gene>
    <name evidence="4" type="ORF">EV643_114125</name>
</gene>
<dbReference type="EMBL" id="SNWQ01000014">
    <property type="protein sequence ID" value="TDO44980.1"/>
    <property type="molecule type" value="Genomic_DNA"/>
</dbReference>
<dbReference type="InterPro" id="IPR050154">
    <property type="entry name" value="UbiB_kinase"/>
</dbReference>
<comment type="similarity">
    <text evidence="1">Belongs to the protein kinase superfamily. ADCK protein kinase family.</text>
</comment>
<keyword evidence="5" id="KW-1185">Reference proteome</keyword>
<proteinExistence type="inferred from homology"/>
<dbReference type="InterPro" id="IPR011009">
    <property type="entry name" value="Kinase-like_dom_sf"/>
</dbReference>
<reference evidence="4 5" key="1">
    <citation type="submission" date="2019-03" db="EMBL/GenBank/DDBJ databases">
        <title>Genomic Encyclopedia of Type Strains, Phase III (KMG-III): the genomes of soil and plant-associated and newly described type strains.</title>
        <authorList>
            <person name="Whitman W."/>
        </authorList>
    </citation>
    <scope>NUCLEOTIDE SEQUENCE [LARGE SCALE GENOMIC DNA]</scope>
    <source>
        <strain evidence="4 5">VKM Ac-2527</strain>
    </source>
</reference>
<dbReference type="Pfam" id="PF03109">
    <property type="entry name" value="ABC1"/>
    <property type="match status" value="1"/>
</dbReference>
<organism evidence="4 5">
    <name type="scientific">Kribbella caucasensis</name>
    <dbReference type="NCBI Taxonomy" id="2512215"/>
    <lineage>
        <taxon>Bacteria</taxon>
        <taxon>Bacillati</taxon>
        <taxon>Actinomycetota</taxon>
        <taxon>Actinomycetes</taxon>
        <taxon>Propionibacteriales</taxon>
        <taxon>Kribbellaceae</taxon>
        <taxon>Kribbella</taxon>
    </lineage>
</organism>
<evidence type="ECO:0000313" key="5">
    <source>
        <dbReference type="Proteomes" id="UP000295388"/>
    </source>
</evidence>
<protein>
    <recommendedName>
        <fullName evidence="3">ABC1 atypical kinase-like domain-containing protein</fullName>
    </recommendedName>
</protein>
<dbReference type="PANTHER" id="PTHR10566:SF113">
    <property type="entry name" value="PROTEIN ACTIVITY OF BC1 COMPLEX KINASE 7, CHLOROPLASTIC"/>
    <property type="match status" value="1"/>
</dbReference>
<dbReference type="RefSeq" id="WP_238165825.1">
    <property type="nucleotide sequence ID" value="NZ_SNWQ01000014.1"/>
</dbReference>
<feature type="compositionally biased region" description="Low complexity" evidence="2">
    <location>
        <begin position="82"/>
        <end position="93"/>
    </location>
</feature>
<dbReference type="PANTHER" id="PTHR10566">
    <property type="entry name" value="CHAPERONE-ACTIVITY OF BC1 COMPLEX CABC1 -RELATED"/>
    <property type="match status" value="1"/>
</dbReference>
<evidence type="ECO:0000256" key="1">
    <source>
        <dbReference type="ARBA" id="ARBA00009670"/>
    </source>
</evidence>
<evidence type="ECO:0000259" key="3">
    <source>
        <dbReference type="Pfam" id="PF03109"/>
    </source>
</evidence>
<evidence type="ECO:0000313" key="4">
    <source>
        <dbReference type="EMBL" id="TDO44980.1"/>
    </source>
</evidence>
<feature type="domain" description="ABC1 atypical kinase-like" evidence="3">
    <location>
        <begin position="1"/>
        <end position="78"/>
    </location>
</feature>
<sequence length="100" mass="10353">MQRLDGIPLGNAAPAIAEQDLDAGRLARILFDCLLGQVAIDGVFHADPHPGNFLLLAGGRIGMLDLGSVGRLAPNTRSARGTSPPCCTSSCSPFSARPRA</sequence>
<evidence type="ECO:0000256" key="2">
    <source>
        <dbReference type="SAM" id="MobiDB-lite"/>
    </source>
</evidence>
<dbReference type="InterPro" id="IPR004147">
    <property type="entry name" value="ABC1_dom"/>
</dbReference>
<dbReference type="Proteomes" id="UP000295388">
    <property type="component" value="Unassembled WGS sequence"/>
</dbReference>
<comment type="caution">
    <text evidence="4">The sequence shown here is derived from an EMBL/GenBank/DDBJ whole genome shotgun (WGS) entry which is preliminary data.</text>
</comment>
<dbReference type="AlphaFoldDB" id="A0A4R6K6H6"/>
<feature type="region of interest" description="Disordered" evidence="2">
    <location>
        <begin position="75"/>
        <end position="100"/>
    </location>
</feature>
<accession>A0A4R6K6H6</accession>